<sequence length="147" mass="16937">MEEAVQCQSPAIIRDLYATLISSCGLFNAHELWDKYKEYKAEDILRRLQQTHANMTCNEHIYNEALGKIEDKVMAMVGKTLCDFGMISPQQTTENELSDEIIRETNYDIPALQQQVAEFVPRLFPEQKRVFDKVLEQIESGNGALFF</sequence>
<evidence type="ECO:0000313" key="1">
    <source>
        <dbReference type="EMBL" id="CAG5046116.1"/>
    </source>
</evidence>
<dbReference type="OrthoDB" id="1728974at2759"/>
<evidence type="ECO:0000313" key="2">
    <source>
        <dbReference type="Proteomes" id="UP000691718"/>
    </source>
</evidence>
<name>A0A8S3XYK8_PARAO</name>
<organism evidence="1 2">
    <name type="scientific">Parnassius apollo</name>
    <name type="common">Apollo butterfly</name>
    <name type="synonym">Papilio apollo</name>
    <dbReference type="NCBI Taxonomy" id="110799"/>
    <lineage>
        <taxon>Eukaryota</taxon>
        <taxon>Metazoa</taxon>
        <taxon>Ecdysozoa</taxon>
        <taxon>Arthropoda</taxon>
        <taxon>Hexapoda</taxon>
        <taxon>Insecta</taxon>
        <taxon>Pterygota</taxon>
        <taxon>Neoptera</taxon>
        <taxon>Endopterygota</taxon>
        <taxon>Lepidoptera</taxon>
        <taxon>Glossata</taxon>
        <taxon>Ditrysia</taxon>
        <taxon>Papilionoidea</taxon>
        <taxon>Papilionidae</taxon>
        <taxon>Parnassiinae</taxon>
        <taxon>Parnassini</taxon>
        <taxon>Parnassius</taxon>
        <taxon>Parnassius</taxon>
    </lineage>
</organism>
<proteinExistence type="predicted"/>
<dbReference type="EMBL" id="CAJQZP010001435">
    <property type="protein sequence ID" value="CAG5046116.1"/>
    <property type="molecule type" value="Genomic_DNA"/>
</dbReference>
<accession>A0A8S3XYK8</accession>
<comment type="caution">
    <text evidence="1">The sequence shown here is derived from an EMBL/GenBank/DDBJ whole genome shotgun (WGS) entry which is preliminary data.</text>
</comment>
<gene>
    <name evidence="1" type="ORF">PAPOLLO_LOCUS23513</name>
</gene>
<dbReference type="Proteomes" id="UP000691718">
    <property type="component" value="Unassembled WGS sequence"/>
</dbReference>
<keyword evidence="2" id="KW-1185">Reference proteome</keyword>
<reference evidence="1" key="1">
    <citation type="submission" date="2021-04" db="EMBL/GenBank/DDBJ databases">
        <authorList>
            <person name="Tunstrom K."/>
        </authorList>
    </citation>
    <scope>NUCLEOTIDE SEQUENCE</scope>
</reference>
<dbReference type="AlphaFoldDB" id="A0A8S3XYK8"/>
<protein>
    <submittedName>
        <fullName evidence="1">(apollo) hypothetical protein</fullName>
    </submittedName>
</protein>